<dbReference type="OrthoDB" id="96219at2"/>
<dbReference type="eggNOG" id="COG3733">
    <property type="taxonomic scope" value="Bacteria"/>
</dbReference>
<name>D1AW90_STRM9</name>
<dbReference type="EMBL" id="CP001779">
    <property type="protein sequence ID" value="ACZ00566.1"/>
    <property type="molecule type" value="Genomic_DNA"/>
</dbReference>
<evidence type="ECO:0000313" key="2">
    <source>
        <dbReference type="Proteomes" id="UP000002072"/>
    </source>
</evidence>
<accession>D1AW90</accession>
<dbReference type="KEGG" id="smf:Smon_0069"/>
<dbReference type="AlphaFoldDB" id="D1AW90"/>
<protein>
    <submittedName>
        <fullName evidence="1">Uncharacterized protein</fullName>
    </submittedName>
</protein>
<reference evidence="1 2" key="1">
    <citation type="journal article" date="2009" name="Stand. Genomic Sci.">
        <title>Complete genome sequence of Streptobacillus moniliformis type strain (9901T).</title>
        <authorList>
            <person name="Nolan M."/>
            <person name="Gronow S."/>
            <person name="Lapidus A."/>
            <person name="Ivanova N."/>
            <person name="Copeland A."/>
            <person name="Lucas S."/>
            <person name="Del Rio T.G."/>
            <person name="Chen F."/>
            <person name="Tice H."/>
            <person name="Pitluck S."/>
            <person name="Cheng J.F."/>
            <person name="Sims D."/>
            <person name="Meincke L."/>
            <person name="Bruce D."/>
            <person name="Goodwin L."/>
            <person name="Brettin T."/>
            <person name="Han C."/>
            <person name="Detter J.C."/>
            <person name="Ovchinikova G."/>
            <person name="Pati A."/>
            <person name="Mavromatis K."/>
            <person name="Mikhailova N."/>
            <person name="Chen A."/>
            <person name="Palaniappan K."/>
            <person name="Land M."/>
            <person name="Hauser L."/>
            <person name="Chang Y.J."/>
            <person name="Jeffries C.D."/>
            <person name="Rohde M."/>
            <person name="Sproer C."/>
            <person name="Goker M."/>
            <person name="Bristow J."/>
            <person name="Eisen J.A."/>
            <person name="Markowitz V."/>
            <person name="Hugenholtz P."/>
            <person name="Kyrpides N.C."/>
            <person name="Klenk H.P."/>
            <person name="Chain P."/>
        </authorList>
    </citation>
    <scope>NUCLEOTIDE SEQUENCE [LARGE SCALE GENOMIC DNA]</scope>
    <source>
        <strain evidence="2">ATCC 14647 / DSM 12112 / NCTC 10651 / 9901</strain>
    </source>
</reference>
<dbReference type="RefSeq" id="WP_012858124.1">
    <property type="nucleotide sequence ID" value="NC_013515.1"/>
</dbReference>
<proteinExistence type="predicted"/>
<keyword evidence="2" id="KW-1185">Reference proteome</keyword>
<evidence type="ECO:0000313" key="1">
    <source>
        <dbReference type="EMBL" id="ACZ00566.1"/>
    </source>
</evidence>
<dbReference type="STRING" id="519441.Smon_0069"/>
<dbReference type="Proteomes" id="UP000002072">
    <property type="component" value="Chromosome"/>
</dbReference>
<dbReference type="GeneID" id="29672843"/>
<sequence length="693" mass="79282">MMFICDRLIESVRKNLLFKAGFSFVRVASLSAEYYVKNDSKTEFGYENAFTKKASTELNWGGIFGKNKEVFTFVGGEVNLDKDTNFGGEILLGINVKKAITKDIGLILNAAYQYNDKAMNKKAFEENIREVLKSRGEWKEEIEKDKYKLKRYYRGQGLRFKGEETLFSGVVDYNHKLFKLQSGVIYTAGYAANSNNRLESFLNLKTNKSNYDIELDIDHKFKYERPDTNKDNGTYSKGGRLNIELSARGNVGNLNTYNKGIVYLGTIIPSKKDYQITSENEVKYTINNIELSTAFNNKLAFRQVEKINPDKLKIRLQPELKLGLKYANKNIDFETNGLIKGRVDLKKEQSKKIEIEGDEYTKDNNVTNNNTDIKRAISNIYVDSRAGYKLGVFNFRLAGRYVGVVSLKEKSKDIDAYNQYAFVGPGITYESKVKELKLKHSFDIRYEIGYKDKKTFSVINFWSDNRQEYKVNDKLSLKGEVNFTSSNRFSFIDKDSDKNEILLLADTKGTVEYKLNNKTDLTSTLGLKTISLFKEHNQNGMSDNNKHGDESLHLDVKYAFKVSNENKVTYQLNNNIDIVGRIDTSFAYGLKSDKLYESLTMIKRERIGEDGIITHTEGDLKKIKEDEQAFGADNRAILLISPSAELSLKYLNDKLHVKPSLGVDVSAKVAKNQSKLEYKAVNVKARLQVEYRW</sequence>
<gene>
    <name evidence="1" type="ordered locus">Smon_0069</name>
</gene>
<organism evidence="1 2">
    <name type="scientific">Streptobacillus moniliformis (strain ATCC 14647 / DSM 12112 / NCTC 10651 / 9901)</name>
    <dbReference type="NCBI Taxonomy" id="519441"/>
    <lineage>
        <taxon>Bacteria</taxon>
        <taxon>Fusobacteriati</taxon>
        <taxon>Fusobacteriota</taxon>
        <taxon>Fusobacteriia</taxon>
        <taxon>Fusobacteriales</taxon>
        <taxon>Leptotrichiaceae</taxon>
        <taxon>Streptobacillus</taxon>
    </lineage>
</organism>
<dbReference type="HOGENOM" id="CLU_025062_0_0_0"/>